<keyword evidence="6" id="KW-0963">Cytoplasm</keyword>
<dbReference type="Gene3D" id="2.170.150.20">
    <property type="entry name" value="Peptide methionine sulfoxide reductase"/>
    <property type="match status" value="1"/>
</dbReference>
<evidence type="ECO:0000256" key="9">
    <source>
        <dbReference type="ARBA" id="ARBA00022833"/>
    </source>
</evidence>
<dbReference type="Ensembl" id="ENSPKIT00000025811.1">
    <property type="protein sequence ID" value="ENSPKIP00000001878.1"/>
    <property type="gene ID" value="ENSPKIG00000019998.1"/>
</dbReference>
<evidence type="ECO:0000256" key="6">
    <source>
        <dbReference type="ARBA" id="ARBA00022490"/>
    </source>
</evidence>
<dbReference type="InterPro" id="IPR003111">
    <property type="entry name" value="Lon_prtase_N"/>
</dbReference>
<dbReference type="PANTHER" id="PTHR14255">
    <property type="entry name" value="CEREBLON"/>
    <property type="match status" value="1"/>
</dbReference>
<dbReference type="PANTHER" id="PTHR14255:SF4">
    <property type="entry name" value="PROTEIN CEREBLON"/>
    <property type="match status" value="1"/>
</dbReference>
<keyword evidence="7" id="KW-0479">Metal-binding</keyword>
<dbReference type="GO" id="GO:0016567">
    <property type="term" value="P:protein ubiquitination"/>
    <property type="evidence" value="ECO:0007669"/>
    <property type="project" value="UniProtKB-UniPathway"/>
</dbReference>
<proteinExistence type="inferred from homology"/>
<feature type="domain" description="CULT" evidence="14">
    <location>
        <begin position="310"/>
        <end position="418"/>
    </location>
</feature>
<feature type="region of interest" description="Disordered" evidence="12">
    <location>
        <begin position="1"/>
        <end position="45"/>
    </location>
</feature>
<reference evidence="15" key="1">
    <citation type="submission" date="2025-08" db="UniProtKB">
        <authorList>
            <consortium name="Ensembl"/>
        </authorList>
    </citation>
    <scope>IDENTIFICATION</scope>
</reference>
<dbReference type="FunFam" id="1.20.58.1480:FF:000004">
    <property type="entry name" value="Cereblon, isoform CRA_c"/>
    <property type="match status" value="1"/>
</dbReference>
<dbReference type="GO" id="GO:0005737">
    <property type="term" value="C:cytoplasm"/>
    <property type="evidence" value="ECO:0007669"/>
    <property type="project" value="UniProtKB-SubCell"/>
</dbReference>
<evidence type="ECO:0000256" key="1">
    <source>
        <dbReference type="ARBA" id="ARBA00004123"/>
    </source>
</evidence>
<dbReference type="UniPathway" id="UPA00143"/>
<evidence type="ECO:0000313" key="16">
    <source>
        <dbReference type="Proteomes" id="UP000261540"/>
    </source>
</evidence>
<keyword evidence="16" id="KW-1185">Reference proteome</keyword>
<evidence type="ECO:0000256" key="11">
    <source>
        <dbReference type="ARBA" id="ARBA00054193"/>
    </source>
</evidence>
<comment type="pathway">
    <text evidence="3">Protein modification; protein ubiquitination.</text>
</comment>
<dbReference type="Pfam" id="PF03226">
    <property type="entry name" value="Yippee-Mis18"/>
    <property type="match status" value="1"/>
</dbReference>
<protein>
    <recommendedName>
        <fullName evidence="5">Protein cereblon</fullName>
    </recommendedName>
</protein>
<dbReference type="GO" id="GO:0031464">
    <property type="term" value="C:Cul4A-RING E3 ubiquitin ligase complex"/>
    <property type="evidence" value="ECO:0007669"/>
    <property type="project" value="TreeGrafter"/>
</dbReference>
<keyword evidence="9" id="KW-0862">Zinc</keyword>
<evidence type="ECO:0000259" key="14">
    <source>
        <dbReference type="PROSITE" id="PS51788"/>
    </source>
</evidence>
<accession>A0A3B3Q6U5</accession>
<evidence type="ECO:0000256" key="5">
    <source>
        <dbReference type="ARBA" id="ARBA00014394"/>
    </source>
</evidence>
<evidence type="ECO:0000313" key="15">
    <source>
        <dbReference type="Ensembl" id="ENSPKIP00000001878.1"/>
    </source>
</evidence>
<dbReference type="InterPro" id="IPR015947">
    <property type="entry name" value="PUA-like_sf"/>
</dbReference>
<dbReference type="FunFam" id="2.170.150.20:FF:000002">
    <property type="entry name" value="Cereblon, isoform CRA_c"/>
    <property type="match status" value="1"/>
</dbReference>
<comment type="similarity">
    <text evidence="4">Belongs to the CRBN family.</text>
</comment>
<dbReference type="Proteomes" id="UP000261540">
    <property type="component" value="Unplaced"/>
</dbReference>
<dbReference type="GO" id="GO:0046872">
    <property type="term" value="F:metal ion binding"/>
    <property type="evidence" value="ECO:0007669"/>
    <property type="project" value="UniProtKB-KW"/>
</dbReference>
<organism evidence="15 16">
    <name type="scientific">Paramormyrops kingsleyae</name>
    <dbReference type="NCBI Taxonomy" id="1676925"/>
    <lineage>
        <taxon>Eukaryota</taxon>
        <taxon>Metazoa</taxon>
        <taxon>Chordata</taxon>
        <taxon>Craniata</taxon>
        <taxon>Vertebrata</taxon>
        <taxon>Euteleostomi</taxon>
        <taxon>Actinopterygii</taxon>
        <taxon>Neopterygii</taxon>
        <taxon>Teleostei</taxon>
        <taxon>Osteoglossocephala</taxon>
        <taxon>Osteoglossomorpha</taxon>
        <taxon>Osteoglossiformes</taxon>
        <taxon>Mormyridae</taxon>
        <taxon>Paramormyrops</taxon>
    </lineage>
</organism>
<feature type="compositionally biased region" description="Acidic residues" evidence="12">
    <location>
        <begin position="24"/>
        <end position="36"/>
    </location>
</feature>
<evidence type="ECO:0000256" key="7">
    <source>
        <dbReference type="ARBA" id="ARBA00022723"/>
    </source>
</evidence>
<dbReference type="InterPro" id="IPR004910">
    <property type="entry name" value="Yippee/Mis18/Cereblon"/>
</dbReference>
<reference evidence="15" key="2">
    <citation type="submission" date="2025-09" db="UniProtKB">
        <authorList>
            <consortium name="Ensembl"/>
        </authorList>
    </citation>
    <scope>IDENTIFICATION</scope>
</reference>
<dbReference type="Gene3D" id="2.30.130.40">
    <property type="entry name" value="LON domain-like"/>
    <property type="match status" value="1"/>
</dbReference>
<dbReference type="GO" id="GO:0005634">
    <property type="term" value="C:nucleus"/>
    <property type="evidence" value="ECO:0007669"/>
    <property type="project" value="UniProtKB-SubCell"/>
</dbReference>
<evidence type="ECO:0000256" key="8">
    <source>
        <dbReference type="ARBA" id="ARBA00022786"/>
    </source>
</evidence>
<name>A0A3B3Q6U5_9TELE</name>
<dbReference type="InterPro" id="IPR046336">
    <property type="entry name" value="Lon_prtase_N_sf"/>
</dbReference>
<evidence type="ECO:0000256" key="2">
    <source>
        <dbReference type="ARBA" id="ARBA00004496"/>
    </source>
</evidence>
<dbReference type="GeneTree" id="ENSGT00390000016404"/>
<evidence type="ECO:0000256" key="12">
    <source>
        <dbReference type="SAM" id="MobiDB-lite"/>
    </source>
</evidence>
<evidence type="ECO:0000256" key="10">
    <source>
        <dbReference type="ARBA" id="ARBA00023242"/>
    </source>
</evidence>
<comment type="function">
    <text evidence="11">Substrate recognition component of a DCX (DDB1-CUL4-X-box) E3 protein ligase complex that mediates the ubiquitination and subsequent proteasomal degradation of target proteins, such as MEIS2. Normal degradation of key regulatory proteins is required for normal limb outgrowth and expression of the fibroblast growth factor FGF8. Maintains presynaptic glutamate release and consequently cognitive functions, such as memory and learning, by negatively regulating large-conductance calcium-activated potassium (BK) channels in excitatory neurons. Likely to function by regulating the assembly and neuronal surface expression of BK channels via its interaction with KCNT1. May also be involved in regulating anxiety-like behaviors via a BK channel-independent mechanism.</text>
</comment>
<evidence type="ECO:0000256" key="4">
    <source>
        <dbReference type="ARBA" id="ARBA00005293"/>
    </source>
</evidence>
<dbReference type="STRING" id="1676925.ENSPKIP00000001878"/>
<dbReference type="CDD" id="cd15777">
    <property type="entry name" value="CRBN_C_like"/>
    <property type="match status" value="1"/>
</dbReference>
<keyword evidence="10" id="KW-0539">Nucleus</keyword>
<dbReference type="AlphaFoldDB" id="A0A3B3Q6U5"/>
<dbReference type="PROSITE" id="PS51788">
    <property type="entry name" value="CULT"/>
    <property type="match status" value="1"/>
</dbReference>
<dbReference type="FunFam" id="2.30.130.40:FF:000002">
    <property type="entry name" value="Cereblon, isoform CRA_c"/>
    <property type="match status" value="1"/>
</dbReference>
<keyword evidence="8" id="KW-0833">Ubl conjugation pathway</keyword>
<dbReference type="InterPro" id="IPR034750">
    <property type="entry name" value="CULT"/>
</dbReference>
<evidence type="ECO:0000256" key="3">
    <source>
        <dbReference type="ARBA" id="ARBA00004906"/>
    </source>
</evidence>
<dbReference type="Gene3D" id="1.20.58.1480">
    <property type="match status" value="1"/>
</dbReference>
<sequence>MTCERGGAMADTMGGEDRSVDRGLDDEEELADDEGRDAEMPNISFDPSLPMSHAYLGMDMEEFHGSTVHNEGSCLTIPVLPRAVLMLIPGQTLPLQLFRPLEISMMRALIQQDRTFAVRAYSEAGEHWADFGTTAEIYAYRDERRLGMETVKVKAVGRQRFKVIEVQTQEDGIQQAKVQILPEYFLPDPLSLPQLSPCIQLCIPTTSKLPVTHGQRSWDRKRKFFSAGVMPFPAWVYTLYDAEVLMDRLRRRLHEWDVSLKDDSLLMNATDLSYRVAACLPIDDSLRIQLLKMGSAVQRLHCELNIMDQCSSLCCKQCQNMEITHKNEIFSLSRSGPMAAYVNPYGYVHEILTVSKASNLNLIGQPSTFHCWFPGYAWTIAGCQTCGSHIGWKFTATERDLTPEHFWGLSRSALLPRIPAEESKEGQRETSSQAMCL</sequence>
<feature type="domain" description="Lon N-terminal" evidence="13">
    <location>
        <begin position="77"/>
        <end position="311"/>
    </location>
</feature>
<dbReference type="SMART" id="SM00464">
    <property type="entry name" value="LON"/>
    <property type="match status" value="1"/>
</dbReference>
<dbReference type="PROSITE" id="PS51787">
    <property type="entry name" value="LON_N"/>
    <property type="match status" value="1"/>
</dbReference>
<dbReference type="OrthoDB" id="267517at2759"/>
<dbReference type="SUPFAM" id="SSF88697">
    <property type="entry name" value="PUA domain-like"/>
    <property type="match status" value="1"/>
</dbReference>
<dbReference type="Pfam" id="PF02190">
    <property type="entry name" value="LON_substr_bdg"/>
    <property type="match status" value="1"/>
</dbReference>
<comment type="subcellular location">
    <subcellularLocation>
        <location evidence="2">Cytoplasm</location>
    </subcellularLocation>
    <subcellularLocation>
        <location evidence="1">Nucleus</location>
    </subcellularLocation>
</comment>
<evidence type="ECO:0000259" key="13">
    <source>
        <dbReference type="PROSITE" id="PS51787"/>
    </source>
</evidence>